<name>A0A8J3Q7W8_9ACTN</name>
<sequence>MAEVAKVAPVSAHLFGVVDQYCNEFQHWMCLDGANGRATYVAGSPDNCGNHAVEISKSRYRYTRASTDKIRTRYKINYRRLASR</sequence>
<proteinExistence type="predicted"/>
<protein>
    <submittedName>
        <fullName evidence="1">Uncharacterized protein</fullName>
    </submittedName>
</protein>
<dbReference type="EMBL" id="BONY01000015">
    <property type="protein sequence ID" value="GIH04851.1"/>
    <property type="molecule type" value="Genomic_DNA"/>
</dbReference>
<organism evidence="1 2">
    <name type="scientific">Rhizocola hellebori</name>
    <dbReference type="NCBI Taxonomy" id="1392758"/>
    <lineage>
        <taxon>Bacteria</taxon>
        <taxon>Bacillati</taxon>
        <taxon>Actinomycetota</taxon>
        <taxon>Actinomycetes</taxon>
        <taxon>Micromonosporales</taxon>
        <taxon>Micromonosporaceae</taxon>
        <taxon>Rhizocola</taxon>
    </lineage>
</organism>
<reference evidence="1" key="1">
    <citation type="submission" date="2021-01" db="EMBL/GenBank/DDBJ databases">
        <title>Whole genome shotgun sequence of Rhizocola hellebori NBRC 109834.</title>
        <authorList>
            <person name="Komaki H."/>
            <person name="Tamura T."/>
        </authorList>
    </citation>
    <scope>NUCLEOTIDE SEQUENCE</scope>
    <source>
        <strain evidence="1">NBRC 109834</strain>
    </source>
</reference>
<evidence type="ECO:0000313" key="2">
    <source>
        <dbReference type="Proteomes" id="UP000612899"/>
    </source>
</evidence>
<dbReference type="Proteomes" id="UP000612899">
    <property type="component" value="Unassembled WGS sequence"/>
</dbReference>
<comment type="caution">
    <text evidence="1">The sequence shown here is derived from an EMBL/GenBank/DDBJ whole genome shotgun (WGS) entry which is preliminary data.</text>
</comment>
<gene>
    <name evidence="1" type="ORF">Rhe02_29180</name>
</gene>
<dbReference type="AlphaFoldDB" id="A0A8J3Q7W8"/>
<evidence type="ECO:0000313" key="1">
    <source>
        <dbReference type="EMBL" id="GIH04851.1"/>
    </source>
</evidence>
<accession>A0A8J3Q7W8</accession>
<keyword evidence="2" id="KW-1185">Reference proteome</keyword>